<dbReference type="NCBIfam" id="TIGR02603">
    <property type="entry name" value="CxxCH_TIGR02603"/>
    <property type="match status" value="1"/>
</dbReference>
<organism evidence="7 8">
    <name type="scientific">Stieleria neptunia</name>
    <dbReference type="NCBI Taxonomy" id="2527979"/>
    <lineage>
        <taxon>Bacteria</taxon>
        <taxon>Pseudomonadati</taxon>
        <taxon>Planctomycetota</taxon>
        <taxon>Planctomycetia</taxon>
        <taxon>Pirellulales</taxon>
        <taxon>Pirellulaceae</taxon>
        <taxon>Stieleria</taxon>
    </lineage>
</organism>
<dbReference type="SUPFAM" id="SSF50952">
    <property type="entry name" value="Soluble quinoprotein glucose dehydrogenase"/>
    <property type="match status" value="1"/>
</dbReference>
<evidence type="ECO:0000313" key="7">
    <source>
        <dbReference type="EMBL" id="QDV47774.1"/>
    </source>
</evidence>
<dbReference type="InterPro" id="IPR011041">
    <property type="entry name" value="Quinoprot_gluc/sorb_DH_b-prop"/>
</dbReference>
<feature type="compositionally biased region" description="Low complexity" evidence="5">
    <location>
        <begin position="1"/>
        <end position="15"/>
    </location>
</feature>
<dbReference type="GO" id="GO:0020037">
    <property type="term" value="F:heme binding"/>
    <property type="evidence" value="ECO:0007669"/>
    <property type="project" value="InterPro"/>
</dbReference>
<keyword evidence="8" id="KW-1185">Reference proteome</keyword>
<dbReference type="AlphaFoldDB" id="A0A518I3X4"/>
<dbReference type="GO" id="GO:0009055">
    <property type="term" value="F:electron transfer activity"/>
    <property type="evidence" value="ECO:0007669"/>
    <property type="project" value="InterPro"/>
</dbReference>
<sequence length="1146" mass="125354">MDLRTSRYAARARASPETASPETFPPITTASMPFHATTRQLVCVTVVLSGCFFGHGAGAAEPLPVDQLPELQYRRWSGSINVPDPVAISVADNGDVYVTQTQRRKIQDLDIRANSEWIPDDVGLKTVDEKRAFYHRVLAIGGDQVEAAKHVEDVNGDGQYDWRDLTVISEKIHRLVDTDDDGTADTINLFAEDFKTEVTGIAAGVLHWDDSVWATIAPDVWKLTDTTGDGRADDRQIMATGFGLHIAYAGHDMHGLAIGPDGKIYWSIGDKGIAVTTDDGKQISYPNQGGVMRCNPDGSDFEVFAHGLRNVQEFAFDQYGNLFGVDNDADKPGEKERFVWIVDQMDAGWRCNYQYRGDAYNPWTDENLWQVAGEDHAAYLVPPIQNYVDGPAGFKFNPGAALSSAYRNFFFMTSAPNGFQYAFRTERTADSFRMIDSHSIGSGDPIVGIAFAPDGGLYGVDWGGGYPLTQTGAVIRIDVPDENLSEQDRADRKSVTHWLSEDFSEQPNAVLSELLAHIDQRVRLRAQFALVARQQSDTLLAVLSNEQSDQLARVHSVWGLGQIMRTGSVPAAMLNRFLSDHDPIIRSVAAKTLGETETADPAALIPLIDDPDLHVRIHAALALGRRPTSAATKTLLDLAAGLPRDQHYLRHAVVTALAACATPQQLAGLADATSESARIVAVLALRRQGHRSVATFLSDASDWVATEAARAIHDDLSLPDAMQDLAAALDQDRNRNTAMTLRAINANFRLGTESSFRRLLRFIAAETRPASARLAATESLGDWLDPPLLDRVDGRRREPAADRVIDRSAASELLTRLVEKSDTAIRVAAVKASRRLKTPLSSDALIALVRDTKSPEPLRLEALDTLTTPDSDIATDDRAPLLVALSAARSPAVASRAIEGLAELHHDKAIEVIEKQLENRSIPVRQACVRSLATLGNAKADALLVRLGEQFVDGSLPDSLQLDVWQSLHSRIDHSDAIRETLDRIQQAPQLAEITSPKFREFALCLSGGDAARGETFFRTDLRAQCSRCHRIGKKGSDIGPELTKIAKQRDADHLLRAIVYPSADIDPKYNAQTLLLADGNVVQGVIKSEDDTTTVLINSEGKEVKIPTDEIEDVAKTKVSLMPDMTAVLSPAEVRDLVAYLKTLR</sequence>
<reference evidence="7 8" key="1">
    <citation type="submission" date="2019-03" db="EMBL/GenBank/DDBJ databases">
        <title>Deep-cultivation of Planctomycetes and their phenomic and genomic characterization uncovers novel biology.</title>
        <authorList>
            <person name="Wiegand S."/>
            <person name="Jogler M."/>
            <person name="Boedeker C."/>
            <person name="Pinto D."/>
            <person name="Vollmers J."/>
            <person name="Rivas-Marin E."/>
            <person name="Kohn T."/>
            <person name="Peeters S.H."/>
            <person name="Heuer A."/>
            <person name="Rast P."/>
            <person name="Oberbeckmann S."/>
            <person name="Bunk B."/>
            <person name="Jeske O."/>
            <person name="Meyerdierks A."/>
            <person name="Storesund J.E."/>
            <person name="Kallscheuer N."/>
            <person name="Luecker S."/>
            <person name="Lage O.M."/>
            <person name="Pohl T."/>
            <person name="Merkel B.J."/>
            <person name="Hornburger P."/>
            <person name="Mueller R.-W."/>
            <person name="Bruemmer F."/>
            <person name="Labrenz M."/>
            <person name="Spormann A.M."/>
            <person name="Op den Camp H."/>
            <person name="Overmann J."/>
            <person name="Amann R."/>
            <person name="Jetten M.S.M."/>
            <person name="Mascher T."/>
            <person name="Medema M.H."/>
            <person name="Devos D.P."/>
            <person name="Kaster A.-K."/>
            <person name="Ovreas L."/>
            <person name="Rohde M."/>
            <person name="Galperin M.Y."/>
            <person name="Jogler C."/>
        </authorList>
    </citation>
    <scope>NUCLEOTIDE SEQUENCE [LARGE SCALE GENOMIC DNA]</scope>
    <source>
        <strain evidence="7 8">Enr13</strain>
    </source>
</reference>
<dbReference type="SUPFAM" id="SSF46626">
    <property type="entry name" value="Cytochrome c"/>
    <property type="match status" value="1"/>
</dbReference>
<dbReference type="Gene3D" id="1.10.760.10">
    <property type="entry name" value="Cytochrome c-like domain"/>
    <property type="match status" value="1"/>
</dbReference>
<feature type="compositionally biased region" description="Polar residues" evidence="5">
    <location>
        <begin position="17"/>
        <end position="27"/>
    </location>
</feature>
<name>A0A518I3X4_9BACT</name>
<evidence type="ECO:0000256" key="2">
    <source>
        <dbReference type="ARBA" id="ARBA00022723"/>
    </source>
</evidence>
<evidence type="ECO:0000256" key="1">
    <source>
        <dbReference type="ARBA" id="ARBA00022617"/>
    </source>
</evidence>
<dbReference type="EMBL" id="CP037423">
    <property type="protein sequence ID" value="QDV47774.1"/>
    <property type="molecule type" value="Genomic_DNA"/>
</dbReference>
<keyword evidence="3 4" id="KW-0408">Iron</keyword>
<dbReference type="InterPro" id="IPR055557">
    <property type="entry name" value="DUF7133"/>
</dbReference>
<dbReference type="InterPro" id="IPR004155">
    <property type="entry name" value="PBS_lyase_HEAT"/>
</dbReference>
<evidence type="ECO:0000256" key="3">
    <source>
        <dbReference type="ARBA" id="ARBA00023004"/>
    </source>
</evidence>
<dbReference type="InterPro" id="IPR036909">
    <property type="entry name" value="Cyt_c-like_dom_sf"/>
</dbReference>
<feature type="domain" description="Cytochrome c" evidence="6">
    <location>
        <begin position="1009"/>
        <end position="1146"/>
    </location>
</feature>
<evidence type="ECO:0000313" key="8">
    <source>
        <dbReference type="Proteomes" id="UP000319004"/>
    </source>
</evidence>
<dbReference type="InterPro" id="IPR011989">
    <property type="entry name" value="ARM-like"/>
</dbReference>
<protein>
    <submittedName>
        <fullName evidence="7">Cytochrome c</fullName>
    </submittedName>
</protein>
<dbReference type="Gene3D" id="1.25.10.10">
    <property type="entry name" value="Leucine-rich Repeat Variant"/>
    <property type="match status" value="2"/>
</dbReference>
<dbReference type="PANTHER" id="PTHR33546:SF1">
    <property type="entry name" value="LARGE, MULTIFUNCTIONAL SECRETED PROTEIN"/>
    <property type="match status" value="1"/>
</dbReference>
<dbReference type="SUPFAM" id="SSF48371">
    <property type="entry name" value="ARM repeat"/>
    <property type="match status" value="1"/>
</dbReference>
<dbReference type="SMART" id="SM00567">
    <property type="entry name" value="EZ_HEAT"/>
    <property type="match status" value="5"/>
</dbReference>
<dbReference type="Pfam" id="PF13646">
    <property type="entry name" value="HEAT_2"/>
    <property type="match status" value="1"/>
</dbReference>
<feature type="region of interest" description="Disordered" evidence="5">
    <location>
        <begin position="1"/>
        <end position="27"/>
    </location>
</feature>
<dbReference type="InterPro" id="IPR009056">
    <property type="entry name" value="Cyt_c-like_dom"/>
</dbReference>
<keyword evidence="1 4" id="KW-0349">Heme</keyword>
<accession>A0A518I3X4</accession>
<evidence type="ECO:0000256" key="5">
    <source>
        <dbReference type="SAM" id="MobiDB-lite"/>
    </source>
</evidence>
<evidence type="ECO:0000256" key="4">
    <source>
        <dbReference type="PROSITE-ProRule" id="PRU00433"/>
    </source>
</evidence>
<keyword evidence="2 4" id="KW-0479">Metal-binding</keyword>
<dbReference type="Pfam" id="PF23500">
    <property type="entry name" value="DUF7133"/>
    <property type="match status" value="1"/>
</dbReference>
<dbReference type="InterPro" id="IPR011042">
    <property type="entry name" value="6-blade_b-propeller_TolB-like"/>
</dbReference>
<dbReference type="Proteomes" id="UP000319004">
    <property type="component" value="Chromosome"/>
</dbReference>
<evidence type="ECO:0000259" key="6">
    <source>
        <dbReference type="PROSITE" id="PS51007"/>
    </source>
</evidence>
<gene>
    <name evidence="7" type="ORF">Enr13x_76860</name>
</gene>
<dbReference type="PROSITE" id="PS51007">
    <property type="entry name" value="CYTC"/>
    <property type="match status" value="1"/>
</dbReference>
<dbReference type="InterPro" id="IPR013427">
    <property type="entry name" value="Haem-bd_dom_put"/>
</dbReference>
<dbReference type="Gene3D" id="2.120.10.30">
    <property type="entry name" value="TolB, C-terminal domain"/>
    <property type="match status" value="1"/>
</dbReference>
<dbReference type="PANTHER" id="PTHR33546">
    <property type="entry name" value="LARGE, MULTIFUNCTIONAL SECRETED PROTEIN-RELATED"/>
    <property type="match status" value="1"/>
</dbReference>
<dbReference type="KEGG" id="snep:Enr13x_76860"/>
<dbReference type="GO" id="GO:0046872">
    <property type="term" value="F:metal ion binding"/>
    <property type="evidence" value="ECO:0007669"/>
    <property type="project" value="UniProtKB-KW"/>
</dbReference>
<dbReference type="InterPro" id="IPR016024">
    <property type="entry name" value="ARM-type_fold"/>
</dbReference>
<proteinExistence type="predicted"/>